<dbReference type="AlphaFoldDB" id="A0A0C1JVY7"/>
<feature type="transmembrane region" description="Helical" evidence="9">
    <location>
        <begin position="158"/>
        <end position="181"/>
    </location>
</feature>
<reference evidence="10 11" key="1">
    <citation type="journal article" date="2014" name="Mol. Biol. Evol.">
        <title>Massive expansion of Ubiquitination-related gene families within the Chlamydiae.</title>
        <authorList>
            <person name="Domman D."/>
            <person name="Collingro A."/>
            <person name="Lagkouvardos I."/>
            <person name="Gehre L."/>
            <person name="Weinmaier T."/>
            <person name="Rattei T."/>
            <person name="Subtil A."/>
            <person name="Horn M."/>
        </authorList>
    </citation>
    <scope>NUCLEOTIDE SEQUENCE [LARGE SCALE GENOMIC DNA]</scope>
    <source>
        <strain evidence="10 11">EI2</strain>
    </source>
</reference>
<feature type="transmembrane region" description="Helical" evidence="9">
    <location>
        <begin position="12"/>
        <end position="29"/>
    </location>
</feature>
<dbReference type="InterPro" id="IPR000537">
    <property type="entry name" value="UbiA_prenyltransferase"/>
</dbReference>
<protein>
    <recommendedName>
        <fullName evidence="9">Protoheme IX farnesyltransferase</fullName>
        <ecNumber evidence="9">2.5.1.141</ecNumber>
    </recommendedName>
    <alternativeName>
        <fullName evidence="9">Heme B farnesyltransferase</fullName>
    </alternativeName>
    <alternativeName>
        <fullName evidence="9">Heme O synthase</fullName>
    </alternativeName>
</protein>
<dbReference type="GO" id="GO:0008495">
    <property type="term" value="F:protoheme IX farnesyltransferase activity"/>
    <property type="evidence" value="ECO:0007669"/>
    <property type="project" value="UniProtKB-UniRule"/>
</dbReference>
<evidence type="ECO:0000313" key="10">
    <source>
        <dbReference type="EMBL" id="KIC71412.1"/>
    </source>
</evidence>
<name>A0A0C1JVY7_9BACT</name>
<keyword evidence="2 9" id="KW-1003">Cell membrane</keyword>
<keyword evidence="3 9" id="KW-0808">Transferase</keyword>
<dbReference type="RefSeq" id="WP_039359338.1">
    <property type="nucleotide sequence ID" value="NZ_JSAN01000092.1"/>
</dbReference>
<feature type="transmembrane region" description="Helical" evidence="9">
    <location>
        <begin position="262"/>
        <end position="279"/>
    </location>
</feature>
<evidence type="ECO:0000256" key="3">
    <source>
        <dbReference type="ARBA" id="ARBA00022679"/>
    </source>
</evidence>
<dbReference type="EC" id="2.5.1.141" evidence="9"/>
<feature type="transmembrane region" description="Helical" evidence="9">
    <location>
        <begin position="106"/>
        <end position="125"/>
    </location>
</feature>
<keyword evidence="4 9" id="KW-0812">Transmembrane</keyword>
<dbReference type="PATRIC" id="fig|362787.3.peg.1480"/>
<dbReference type="InterPro" id="IPR044878">
    <property type="entry name" value="UbiA_sf"/>
</dbReference>
<evidence type="ECO:0000256" key="6">
    <source>
        <dbReference type="ARBA" id="ARBA00023133"/>
    </source>
</evidence>
<dbReference type="FunFam" id="1.10.357.140:FF:000001">
    <property type="entry name" value="Protoheme IX farnesyltransferase"/>
    <property type="match status" value="1"/>
</dbReference>
<dbReference type="GO" id="GO:0005886">
    <property type="term" value="C:plasma membrane"/>
    <property type="evidence" value="ECO:0007669"/>
    <property type="project" value="UniProtKB-SubCell"/>
</dbReference>
<keyword evidence="6 9" id="KW-0350">Heme biosynthesis</keyword>
<gene>
    <name evidence="9 10" type="primary">ctaB</name>
    <name evidence="10" type="ORF">DB44_DT00470</name>
</gene>
<comment type="function">
    <text evidence="9">Converts heme B (protoheme IX) to heme O by substitution of the vinyl group on carbon 2 of heme B porphyrin ring with a hydroxyethyl farnesyl side group.</text>
</comment>
<comment type="caution">
    <text evidence="10">The sequence shown here is derived from an EMBL/GenBank/DDBJ whole genome shotgun (WGS) entry which is preliminary data.</text>
</comment>
<comment type="pathway">
    <text evidence="9">Porphyrin-containing compound metabolism; heme O biosynthesis; heme O from protoheme: step 1/1.</text>
</comment>
<proteinExistence type="inferred from homology"/>
<evidence type="ECO:0000313" key="11">
    <source>
        <dbReference type="Proteomes" id="UP000031465"/>
    </source>
</evidence>
<dbReference type="Pfam" id="PF01040">
    <property type="entry name" value="UbiA"/>
    <property type="match status" value="1"/>
</dbReference>
<feature type="transmembrane region" description="Helical" evidence="9">
    <location>
        <begin position="132"/>
        <end position="152"/>
    </location>
</feature>
<dbReference type="EMBL" id="JSAN01000092">
    <property type="protein sequence ID" value="KIC71412.1"/>
    <property type="molecule type" value="Genomic_DNA"/>
</dbReference>
<dbReference type="HAMAP" id="MF_00154">
    <property type="entry name" value="CyoE_CtaB"/>
    <property type="match status" value="1"/>
</dbReference>
<comment type="subcellular location">
    <subcellularLocation>
        <location evidence="1 9">Cell membrane</location>
        <topology evidence="1 9">Multi-pass membrane protein</topology>
    </subcellularLocation>
</comment>
<dbReference type="PANTHER" id="PTHR43448">
    <property type="entry name" value="PROTOHEME IX FARNESYLTRANSFERASE, MITOCHONDRIAL"/>
    <property type="match status" value="1"/>
</dbReference>
<dbReference type="UniPathway" id="UPA00834">
    <property type="reaction ID" value="UER00712"/>
</dbReference>
<feature type="transmembrane region" description="Helical" evidence="9">
    <location>
        <begin position="75"/>
        <end position="100"/>
    </location>
</feature>
<dbReference type="PANTHER" id="PTHR43448:SF2">
    <property type="entry name" value="PROTOHEME IX FARNESYLTRANSFERASE, MITOCHONDRIAL"/>
    <property type="match status" value="1"/>
</dbReference>
<evidence type="ECO:0000256" key="5">
    <source>
        <dbReference type="ARBA" id="ARBA00022989"/>
    </source>
</evidence>
<keyword evidence="7 9" id="KW-0472">Membrane</keyword>
<evidence type="ECO:0000256" key="2">
    <source>
        <dbReference type="ARBA" id="ARBA00022475"/>
    </source>
</evidence>
<feature type="transmembrane region" description="Helical" evidence="9">
    <location>
        <begin position="230"/>
        <end position="250"/>
    </location>
</feature>
<dbReference type="Gene3D" id="1.10.357.140">
    <property type="entry name" value="UbiA prenyltransferase"/>
    <property type="match status" value="1"/>
</dbReference>
<evidence type="ECO:0000256" key="8">
    <source>
        <dbReference type="ARBA" id="ARBA00047690"/>
    </source>
</evidence>
<dbReference type="InterPro" id="IPR006369">
    <property type="entry name" value="Protohaem_IX_farnesylTrfase"/>
</dbReference>
<dbReference type="CDD" id="cd13957">
    <property type="entry name" value="PT_UbiA_Cox10"/>
    <property type="match status" value="1"/>
</dbReference>
<comment type="similarity">
    <text evidence="9">Belongs to the UbiA prenyltransferase family. Protoheme IX farnesyltransferase subfamily.</text>
</comment>
<comment type="miscellaneous">
    <text evidence="9">Carbon 2 of the heme B porphyrin ring is defined according to the Fischer nomenclature.</text>
</comment>
<dbReference type="GO" id="GO:0048034">
    <property type="term" value="P:heme O biosynthetic process"/>
    <property type="evidence" value="ECO:0007669"/>
    <property type="project" value="UniProtKB-UniRule"/>
</dbReference>
<dbReference type="NCBIfam" id="TIGR01473">
    <property type="entry name" value="cyoE_ctaB"/>
    <property type="match status" value="1"/>
</dbReference>
<comment type="catalytic activity">
    <reaction evidence="8 9">
        <text>heme b + (2E,6E)-farnesyl diphosphate + H2O = Fe(II)-heme o + diphosphate</text>
        <dbReference type="Rhea" id="RHEA:28070"/>
        <dbReference type="ChEBI" id="CHEBI:15377"/>
        <dbReference type="ChEBI" id="CHEBI:33019"/>
        <dbReference type="ChEBI" id="CHEBI:60344"/>
        <dbReference type="ChEBI" id="CHEBI:60530"/>
        <dbReference type="ChEBI" id="CHEBI:175763"/>
        <dbReference type="EC" id="2.5.1.141"/>
    </reaction>
</comment>
<accession>A0A0C1JVY7</accession>
<evidence type="ECO:0000256" key="7">
    <source>
        <dbReference type="ARBA" id="ARBA00023136"/>
    </source>
</evidence>
<dbReference type="NCBIfam" id="NF003348">
    <property type="entry name" value="PRK04375.1-1"/>
    <property type="match status" value="1"/>
</dbReference>
<feature type="transmembrane region" description="Helical" evidence="9">
    <location>
        <begin position="207"/>
        <end position="224"/>
    </location>
</feature>
<keyword evidence="5 9" id="KW-1133">Transmembrane helix</keyword>
<feature type="transmembrane region" description="Helical" evidence="9">
    <location>
        <begin position="35"/>
        <end position="55"/>
    </location>
</feature>
<evidence type="ECO:0000256" key="9">
    <source>
        <dbReference type="HAMAP-Rule" id="MF_00154"/>
    </source>
</evidence>
<organism evidence="10 11">
    <name type="scientific">Candidatus Protochlamydia amoebophila</name>
    <dbReference type="NCBI Taxonomy" id="362787"/>
    <lineage>
        <taxon>Bacteria</taxon>
        <taxon>Pseudomonadati</taxon>
        <taxon>Chlamydiota</taxon>
        <taxon>Chlamydiia</taxon>
        <taxon>Parachlamydiales</taxon>
        <taxon>Parachlamydiaceae</taxon>
        <taxon>Candidatus Protochlamydia</taxon>
    </lineage>
</organism>
<evidence type="ECO:0000256" key="1">
    <source>
        <dbReference type="ARBA" id="ARBA00004651"/>
    </source>
</evidence>
<sequence length="283" mass="31709">MINYYLLLTKPGIIFGNLVTVMAGFLLASKGQFQFGLFLSTILGLAFIMASGCVFNNYIDLEKDRLMKRTQNRPLVIGVIFEKQAIVFGLALAIVGAIILYFYTNFLTLVIAELGFIIYVFFYSIWKSRTVYGTAIGSLAGAVPPLVGYCAVSNQLDLGAFILFAMMVFWQMPHFFSIAIYRLQDYSAANIPVLPLKKGIQIAKIRILLYIISFTLTSSLLTFFHFTGSLYLILTIGLGLTWLLMGLRGLKTSNDQQWAQQMFRFSLVIISVLSLTIPFDLVN</sequence>
<dbReference type="Proteomes" id="UP000031465">
    <property type="component" value="Unassembled WGS sequence"/>
</dbReference>
<evidence type="ECO:0000256" key="4">
    <source>
        <dbReference type="ARBA" id="ARBA00022692"/>
    </source>
</evidence>